<dbReference type="NCBIfam" id="TIGR03363">
    <property type="entry name" value="VI_chp_8"/>
    <property type="match status" value="1"/>
</dbReference>
<dbReference type="Proteomes" id="UP000295606">
    <property type="component" value="Unassembled WGS sequence"/>
</dbReference>
<proteinExistence type="predicted"/>
<dbReference type="Pfam" id="PF06812">
    <property type="entry name" value="ImpA_N"/>
    <property type="match status" value="1"/>
</dbReference>
<name>A0A4R5LB72_9BURK</name>
<dbReference type="OrthoDB" id="9771118at2"/>
<reference evidence="2 3" key="1">
    <citation type="submission" date="2019-03" db="EMBL/GenBank/DDBJ databases">
        <title>Paraburkholderia sp. isolated from native Mimosa gymnas in Guartela State Park, Brazil.</title>
        <authorList>
            <person name="Paulitsch F."/>
            <person name="Hungria M."/>
            <person name="Delamuta J.R.M."/>
            <person name="Ribeiro R.A."/>
            <person name="Dall'Agnol R."/>
            <person name="Silva J.S.B."/>
        </authorList>
    </citation>
    <scope>NUCLEOTIDE SEQUENCE [LARGE SCALE GENOMIC DNA]</scope>
    <source>
        <strain evidence="2 3">CNPSo 3008</strain>
    </source>
</reference>
<dbReference type="AlphaFoldDB" id="A0A4R5LB72"/>
<organism evidence="2 3">
    <name type="scientific">Paraburkholderia guartelaensis</name>
    <dbReference type="NCBI Taxonomy" id="2546446"/>
    <lineage>
        <taxon>Bacteria</taxon>
        <taxon>Pseudomonadati</taxon>
        <taxon>Pseudomonadota</taxon>
        <taxon>Betaproteobacteria</taxon>
        <taxon>Burkholderiales</taxon>
        <taxon>Burkholderiaceae</taxon>
        <taxon>Paraburkholderia</taxon>
    </lineage>
</organism>
<evidence type="ECO:0000313" key="2">
    <source>
        <dbReference type="EMBL" id="TDG06384.1"/>
    </source>
</evidence>
<gene>
    <name evidence="2" type="primary">tssA</name>
    <name evidence="2" type="ORF">E1N52_20955</name>
</gene>
<protein>
    <submittedName>
        <fullName evidence="2">Type VI secretion system protein TssA</fullName>
    </submittedName>
</protein>
<comment type="caution">
    <text evidence="2">The sequence shown here is derived from an EMBL/GenBank/DDBJ whole genome shotgun (WGS) entry which is preliminary data.</text>
</comment>
<evidence type="ECO:0000259" key="1">
    <source>
        <dbReference type="Pfam" id="PF06812"/>
    </source>
</evidence>
<sequence length="373" mass="40092">MNPAFDIEALVQPIPGGAPAGVSLLHDAAFDAIKAARREDDPALPAGIWQTTLKVADWAAVEAGCEDILARRSKDLTLAAWLGESWLHRYGCVALPDCFVLLSELCARYWDDIHPLPRDGDLGFRAAPLAWVAQQFPTLLGGRIALCAGPDGSALTLARWQGAQREAVAVKDRKDVPAAKREEAARVAQALAQAAHAAEPAALRDQLQALRAARGPMAKVDAWCTDRLGAEAPSFGALLETLDRMESVLRDWLTTHPEWEDVPMVEVATIQEQAVVEPAAAQVAAAGAVAVPEPAGPRRLDAPQSRDEAYRLLAIVAEYLMRYEPHSPVPYMLKRALDWGGKPLPELLAELMAGERGRALGAALGLLPESSET</sequence>
<dbReference type="PANTHER" id="PTHR37951:SF1">
    <property type="entry name" value="TYPE VI SECRETION SYSTEM COMPONENT TSSA1"/>
    <property type="match status" value="1"/>
</dbReference>
<accession>A0A4R5LB72</accession>
<dbReference type="InterPro" id="IPR017740">
    <property type="entry name" value="TssA-like"/>
</dbReference>
<dbReference type="EMBL" id="SMOD01000015">
    <property type="protein sequence ID" value="TDG06384.1"/>
    <property type="molecule type" value="Genomic_DNA"/>
</dbReference>
<evidence type="ECO:0000313" key="3">
    <source>
        <dbReference type="Proteomes" id="UP000295606"/>
    </source>
</evidence>
<feature type="domain" description="ImpA N-terminal" evidence="1">
    <location>
        <begin position="12"/>
        <end position="133"/>
    </location>
</feature>
<dbReference type="PANTHER" id="PTHR37951">
    <property type="entry name" value="CYTOPLASMIC PROTEIN-RELATED"/>
    <property type="match status" value="1"/>
</dbReference>
<dbReference type="InterPro" id="IPR010657">
    <property type="entry name" value="ImpA_N"/>
</dbReference>
<dbReference type="RefSeq" id="WP_133184639.1">
    <property type="nucleotide sequence ID" value="NZ_SMOD01000015.1"/>
</dbReference>